<evidence type="ECO:0000313" key="1">
    <source>
        <dbReference type="EMBL" id="EFZ15550.1"/>
    </source>
</evidence>
<dbReference type="AlphaFoldDB" id="E9IV53"/>
<sequence>MIQGTAYRSKNHRNATVKREGLLYKKYGNGITTLKKGSKGVVIMGCKIREEVKKLKETVQAKLKENYVVLGSSQSKPKIEIVNINLEKINLDDNKLINTIKKQNKIDTVNVRILKRLVKEKSNNQRRGNEKGSIIMEVDEETHELISKKPKLNVGWKKCPVFNHVSIMSISKDILNAGCTSTLLKVIREKKHVANAGNHSVFAQQKRANMTYNLKINDDHQSRMSNF</sequence>
<name>E9IV53_SOLIN</name>
<feature type="non-terminal residue" evidence="1">
    <location>
        <position position="227"/>
    </location>
</feature>
<reference evidence="1" key="1">
    <citation type="journal article" date="2011" name="Proc. Natl. Acad. Sci. U.S.A.">
        <title>The genome of the fire ant Solenopsis invicta.</title>
        <authorList>
            <person name="Wurm Y."/>
            <person name="Wang J."/>
            <person name="Riba-Grognuz O."/>
            <person name="Corona M."/>
            <person name="Nygaard S."/>
            <person name="Hunt B.G."/>
            <person name="Ingram K.K."/>
            <person name="Falquet L."/>
            <person name="Nipitwattanaphon M."/>
            <person name="Gotzek D."/>
            <person name="Dijkstra M.B."/>
            <person name="Oettler J."/>
            <person name="Comtesse F."/>
            <person name="Shih C.J."/>
            <person name="Wu W.J."/>
            <person name="Yang C.C."/>
            <person name="Thomas J."/>
            <person name="Beaudoing E."/>
            <person name="Pradervand S."/>
            <person name="Flegel V."/>
            <person name="Cook E.D."/>
            <person name="Fabbretti R."/>
            <person name="Stockinger H."/>
            <person name="Long L."/>
            <person name="Farmerie W.G."/>
            <person name="Oakey J."/>
            <person name="Boomsma J.J."/>
            <person name="Pamilo P."/>
            <person name="Yi S.V."/>
            <person name="Heinze J."/>
            <person name="Goodisman M.A."/>
            <person name="Farinelli L."/>
            <person name="Harshman K."/>
            <person name="Hulo N."/>
            <person name="Cerutti L."/>
            <person name="Xenarios I."/>
            <person name="Shoemaker D."/>
            <person name="Keller L."/>
        </authorList>
    </citation>
    <scope>NUCLEOTIDE SEQUENCE [LARGE SCALE GENOMIC DNA]</scope>
</reference>
<dbReference type="EMBL" id="GL766134">
    <property type="protein sequence ID" value="EFZ15550.1"/>
    <property type="molecule type" value="Genomic_DNA"/>
</dbReference>
<organism>
    <name type="scientific">Solenopsis invicta</name>
    <name type="common">Red imported fire ant</name>
    <name type="synonym">Solenopsis wagneri</name>
    <dbReference type="NCBI Taxonomy" id="13686"/>
    <lineage>
        <taxon>Eukaryota</taxon>
        <taxon>Metazoa</taxon>
        <taxon>Ecdysozoa</taxon>
        <taxon>Arthropoda</taxon>
        <taxon>Hexapoda</taxon>
        <taxon>Insecta</taxon>
        <taxon>Pterygota</taxon>
        <taxon>Neoptera</taxon>
        <taxon>Endopterygota</taxon>
        <taxon>Hymenoptera</taxon>
        <taxon>Apocrita</taxon>
        <taxon>Aculeata</taxon>
        <taxon>Formicoidea</taxon>
        <taxon>Formicidae</taxon>
        <taxon>Myrmicinae</taxon>
        <taxon>Solenopsis</taxon>
    </lineage>
</organism>
<dbReference type="HOGENOM" id="CLU_1221039_0_0_1"/>
<protein>
    <submittedName>
        <fullName evidence="1">Uncharacterized protein</fullName>
    </submittedName>
</protein>
<accession>E9IV53</accession>
<gene>
    <name evidence="1" type="ORF">SINV_10747</name>
</gene>
<proteinExistence type="predicted"/>